<protein>
    <submittedName>
        <fullName evidence="1">Uncharacterized protein</fullName>
    </submittedName>
</protein>
<feature type="non-terminal residue" evidence="1">
    <location>
        <position position="132"/>
    </location>
</feature>
<dbReference type="PANTHER" id="PTHR31139">
    <property type="entry name" value="ECTOPIC P GRANULES PROTEIN 5 HOMOLOG"/>
    <property type="match status" value="1"/>
</dbReference>
<organism evidence="1">
    <name type="scientific">Arion vulgaris</name>
    <dbReference type="NCBI Taxonomy" id="1028688"/>
    <lineage>
        <taxon>Eukaryota</taxon>
        <taxon>Metazoa</taxon>
        <taxon>Spiralia</taxon>
        <taxon>Lophotrochozoa</taxon>
        <taxon>Mollusca</taxon>
        <taxon>Gastropoda</taxon>
        <taxon>Heterobranchia</taxon>
        <taxon>Euthyneura</taxon>
        <taxon>Panpulmonata</taxon>
        <taxon>Eupulmonata</taxon>
        <taxon>Stylommatophora</taxon>
        <taxon>Helicina</taxon>
        <taxon>Arionoidea</taxon>
        <taxon>Arionidae</taxon>
        <taxon>Arion</taxon>
    </lineage>
</organism>
<proteinExistence type="predicted"/>
<accession>A0A0B6ZD76</accession>
<dbReference type="PANTHER" id="PTHR31139:SF4">
    <property type="entry name" value="ECTOPIC P GRANULES PROTEIN 5 HOMOLOG"/>
    <property type="match status" value="1"/>
</dbReference>
<dbReference type="AlphaFoldDB" id="A0A0B6ZD76"/>
<dbReference type="GO" id="GO:0097352">
    <property type="term" value="P:autophagosome maturation"/>
    <property type="evidence" value="ECO:0007669"/>
    <property type="project" value="TreeGrafter"/>
</dbReference>
<evidence type="ECO:0000313" key="1">
    <source>
        <dbReference type="EMBL" id="CEK66468.1"/>
    </source>
</evidence>
<dbReference type="InterPro" id="IPR051436">
    <property type="entry name" value="Autophagy-related_EPG5"/>
</dbReference>
<dbReference type="GO" id="GO:0005737">
    <property type="term" value="C:cytoplasm"/>
    <property type="evidence" value="ECO:0007669"/>
    <property type="project" value="TreeGrafter"/>
</dbReference>
<reference evidence="1" key="1">
    <citation type="submission" date="2014-12" db="EMBL/GenBank/DDBJ databases">
        <title>Insight into the proteome of Arion vulgaris.</title>
        <authorList>
            <person name="Aradska J."/>
            <person name="Bulat T."/>
            <person name="Smidak R."/>
            <person name="Sarate P."/>
            <person name="Gangsoo J."/>
            <person name="Sialana F."/>
            <person name="Bilban M."/>
            <person name="Lubec G."/>
        </authorList>
    </citation>
    <scope>NUCLEOTIDE SEQUENCE</scope>
    <source>
        <tissue evidence="1">Skin</tissue>
    </source>
</reference>
<feature type="non-terminal residue" evidence="1">
    <location>
        <position position="1"/>
    </location>
</feature>
<sequence length="132" mass="14461">IQYCASSLTGSINILSRFTNHLNQLAQDRTGKGFLGAIGLGRRSPLSLKMRLLARSLSAFVTSQVLSLDLLRVDASSSLVPNPALADLRALKKNKSFAHLFQIIDRTINFVQDVNHTILDAQLCLGQITKDL</sequence>
<name>A0A0B6ZD76_9EUPU</name>
<gene>
    <name evidence="1" type="primary">ORF58915</name>
</gene>
<dbReference type="EMBL" id="HACG01019603">
    <property type="protein sequence ID" value="CEK66468.1"/>
    <property type="molecule type" value="Transcribed_RNA"/>
</dbReference>